<dbReference type="AlphaFoldDB" id="A0A1M6GLC7"/>
<feature type="signal peptide" evidence="1">
    <location>
        <begin position="1"/>
        <end position="26"/>
    </location>
</feature>
<dbReference type="EMBL" id="FQYK01000008">
    <property type="protein sequence ID" value="SHJ10666.1"/>
    <property type="molecule type" value="Genomic_DNA"/>
</dbReference>
<dbReference type="Proteomes" id="UP000184396">
    <property type="component" value="Unassembled WGS sequence"/>
</dbReference>
<evidence type="ECO:0008006" key="4">
    <source>
        <dbReference type="Google" id="ProtNLM"/>
    </source>
</evidence>
<evidence type="ECO:0000256" key="1">
    <source>
        <dbReference type="SAM" id="SignalP"/>
    </source>
</evidence>
<keyword evidence="3" id="KW-1185">Reference proteome</keyword>
<accession>A0A1M6GLC7</accession>
<dbReference type="RefSeq" id="WP_019388377.1">
    <property type="nucleotide sequence ID" value="NZ_FQYK01000008.1"/>
</dbReference>
<feature type="chain" id="PRO_5009917784" description="MetA-pathway of phenol degradation" evidence="1">
    <location>
        <begin position="27"/>
        <end position="315"/>
    </location>
</feature>
<organism evidence="2 3">
    <name type="scientific">Algibacter luteus</name>
    <dbReference type="NCBI Taxonomy" id="1178825"/>
    <lineage>
        <taxon>Bacteria</taxon>
        <taxon>Pseudomonadati</taxon>
        <taxon>Bacteroidota</taxon>
        <taxon>Flavobacteriia</taxon>
        <taxon>Flavobacteriales</taxon>
        <taxon>Flavobacteriaceae</taxon>
        <taxon>Algibacter</taxon>
    </lineage>
</organism>
<dbReference type="eggNOG" id="ENOG502Z83B">
    <property type="taxonomic scope" value="Bacteria"/>
</dbReference>
<sequence length="315" mass="35373">MNFLNMRIVFKISTIVLLFNHNVALAQIDDNQAEEPRGSVIQTLTPSKLIANGQYDIKWFNNLYTQTKSADNSGDISKNLPRETFFTSTLEAYTGVSENKRINIGVIFEFRSNVIGNRDALDVFKFDGDANTARSGLTSIAPSIKFVPFSSVNNFSIQSSLVIPLIDNEVENNVYFDQKGFTWQNRFYYDYTFEGNQFQLFSELNSEFNFGKKQEFGTNGNSTQGSFANNSLRLTPGVFFSYFPSSKFTILALAQHSQLIDLGNNFEQNFTAVGGGTKYQLTDTLNLEALYTNFIRGNDSGLGQTFNLGARLILN</sequence>
<evidence type="ECO:0000313" key="3">
    <source>
        <dbReference type="Proteomes" id="UP000184396"/>
    </source>
</evidence>
<dbReference type="STRING" id="1178825.SAMN05216261_2824"/>
<evidence type="ECO:0000313" key="2">
    <source>
        <dbReference type="EMBL" id="SHJ10666.1"/>
    </source>
</evidence>
<protein>
    <recommendedName>
        <fullName evidence="4">MetA-pathway of phenol degradation</fullName>
    </recommendedName>
</protein>
<reference evidence="2 3" key="1">
    <citation type="submission" date="2016-11" db="EMBL/GenBank/DDBJ databases">
        <authorList>
            <person name="Jaros S."/>
            <person name="Januszkiewicz K."/>
            <person name="Wedrychowicz H."/>
        </authorList>
    </citation>
    <scope>NUCLEOTIDE SEQUENCE [LARGE SCALE GENOMIC DNA]</scope>
    <source>
        <strain evidence="2 3">CGMCC 1.12213</strain>
    </source>
</reference>
<name>A0A1M6GLC7_9FLAO</name>
<keyword evidence="1" id="KW-0732">Signal</keyword>
<proteinExistence type="predicted"/>
<gene>
    <name evidence="2" type="ORF">SAMN05216261_2824</name>
</gene>